<evidence type="ECO:0000313" key="3">
    <source>
        <dbReference type="WBParaSite" id="Minc3s00122g05255"/>
    </source>
</evidence>
<reference evidence="3" key="1">
    <citation type="submission" date="2022-11" db="UniProtKB">
        <authorList>
            <consortium name="WormBaseParasite"/>
        </authorList>
    </citation>
    <scope>IDENTIFICATION</scope>
</reference>
<sequence length="333" mass="38700">MKTITTKFDWTVYNLKKIREAISNSSNLHLTSDLFSSSEFPTLGWELHLFLGGEATVWLRQIGPDNIKNALVNTKYKIYAEQYSTWTVIAKFPYKFENSDKMGFSIISLDSFLNHKGKKQWPEYSKSTFFLNKQMSFMLAESSGIKISPRKQLCHIGLKIIKTHRWSTLFLHCEVEFDCYNLTLDLQEAYLNMFENETFTDFVIKVDDEIIKTHRCVLAQNSVVFQRMFDQNLMIEAQKGEVIISDTSPECVRAMLEFFYTGKINDALMESHVEGIFAIAHKYEVDKLKYICERFMASQLNKDNIVKYCNIISLYGALVLEERVKAIFDSIKA</sequence>
<dbReference type="WBParaSite" id="Minc3s00122g05255">
    <property type="protein sequence ID" value="Minc3s00122g05255"/>
    <property type="gene ID" value="Minc3s00122g05255"/>
</dbReference>
<dbReference type="SMART" id="SM00225">
    <property type="entry name" value="BTB"/>
    <property type="match status" value="1"/>
</dbReference>
<dbReference type="Pfam" id="PF00651">
    <property type="entry name" value="BTB"/>
    <property type="match status" value="1"/>
</dbReference>
<name>A0A914KUM3_MELIC</name>
<organism evidence="2 3">
    <name type="scientific">Meloidogyne incognita</name>
    <name type="common">Southern root-knot nematode worm</name>
    <name type="synonym">Oxyuris incognita</name>
    <dbReference type="NCBI Taxonomy" id="6306"/>
    <lineage>
        <taxon>Eukaryota</taxon>
        <taxon>Metazoa</taxon>
        <taxon>Ecdysozoa</taxon>
        <taxon>Nematoda</taxon>
        <taxon>Chromadorea</taxon>
        <taxon>Rhabditida</taxon>
        <taxon>Tylenchina</taxon>
        <taxon>Tylenchomorpha</taxon>
        <taxon>Tylenchoidea</taxon>
        <taxon>Meloidogynidae</taxon>
        <taxon>Meloidogyninae</taxon>
        <taxon>Meloidogyne</taxon>
        <taxon>Meloidogyne incognita group</taxon>
    </lineage>
</organism>
<dbReference type="Proteomes" id="UP000887563">
    <property type="component" value="Unplaced"/>
</dbReference>
<protein>
    <submittedName>
        <fullName evidence="3">BTB domain-containing protein</fullName>
    </submittedName>
</protein>
<dbReference type="SUPFAM" id="SSF54695">
    <property type="entry name" value="POZ domain"/>
    <property type="match status" value="1"/>
</dbReference>
<evidence type="ECO:0000259" key="1">
    <source>
        <dbReference type="PROSITE" id="PS50097"/>
    </source>
</evidence>
<dbReference type="AlphaFoldDB" id="A0A914KUM3"/>
<dbReference type="InterPro" id="IPR000210">
    <property type="entry name" value="BTB/POZ_dom"/>
</dbReference>
<evidence type="ECO:0000313" key="2">
    <source>
        <dbReference type="Proteomes" id="UP000887563"/>
    </source>
</evidence>
<dbReference type="CDD" id="cd18186">
    <property type="entry name" value="BTB_POZ_ZBTB_KLHL-like"/>
    <property type="match status" value="1"/>
</dbReference>
<accession>A0A914KUM3</accession>
<dbReference type="InterPro" id="IPR011333">
    <property type="entry name" value="SKP1/BTB/POZ_sf"/>
</dbReference>
<dbReference type="Gene3D" id="3.30.710.10">
    <property type="entry name" value="Potassium Channel Kv1.1, Chain A"/>
    <property type="match status" value="1"/>
</dbReference>
<proteinExistence type="predicted"/>
<dbReference type="PROSITE" id="PS50097">
    <property type="entry name" value="BTB"/>
    <property type="match status" value="1"/>
</dbReference>
<keyword evidence="2" id="KW-1185">Reference proteome</keyword>
<feature type="domain" description="BTB" evidence="1">
    <location>
        <begin position="200"/>
        <end position="268"/>
    </location>
</feature>
<dbReference type="PANTHER" id="PTHR24413">
    <property type="entry name" value="SPECKLE-TYPE POZ PROTEIN"/>
    <property type="match status" value="1"/>
</dbReference>